<keyword evidence="5" id="KW-0378">Hydrolase</keyword>
<keyword evidence="4 8" id="KW-0812">Transmembrane</keyword>
<dbReference type="EMBL" id="VFPJ01000001">
    <property type="protein sequence ID" value="TQM41352.1"/>
    <property type="molecule type" value="Genomic_DNA"/>
</dbReference>
<dbReference type="Proteomes" id="UP000320773">
    <property type="component" value="Unassembled WGS sequence"/>
</dbReference>
<dbReference type="SUPFAM" id="SSF144091">
    <property type="entry name" value="Rhomboid-like"/>
    <property type="match status" value="1"/>
</dbReference>
<evidence type="ECO:0000256" key="7">
    <source>
        <dbReference type="ARBA" id="ARBA00023136"/>
    </source>
</evidence>
<evidence type="ECO:0000256" key="3">
    <source>
        <dbReference type="ARBA" id="ARBA00022670"/>
    </source>
</evidence>
<dbReference type="AlphaFoldDB" id="A0A543G5K5"/>
<evidence type="ECO:0000256" key="1">
    <source>
        <dbReference type="ARBA" id="ARBA00004141"/>
    </source>
</evidence>
<dbReference type="GO" id="GO:0016020">
    <property type="term" value="C:membrane"/>
    <property type="evidence" value="ECO:0007669"/>
    <property type="project" value="UniProtKB-SubCell"/>
</dbReference>
<gene>
    <name evidence="10" type="ORF">BC670_2306</name>
</gene>
<feature type="transmembrane region" description="Helical" evidence="8">
    <location>
        <begin position="114"/>
        <end position="132"/>
    </location>
</feature>
<evidence type="ECO:0000259" key="9">
    <source>
        <dbReference type="Pfam" id="PF01694"/>
    </source>
</evidence>
<dbReference type="GO" id="GO:0004252">
    <property type="term" value="F:serine-type endopeptidase activity"/>
    <property type="evidence" value="ECO:0007669"/>
    <property type="project" value="InterPro"/>
</dbReference>
<evidence type="ECO:0000256" key="5">
    <source>
        <dbReference type="ARBA" id="ARBA00022801"/>
    </source>
</evidence>
<name>A0A543G5K5_9FLAO</name>
<dbReference type="InterPro" id="IPR035952">
    <property type="entry name" value="Rhomboid-like_sf"/>
</dbReference>
<feature type="transmembrane region" description="Helical" evidence="8">
    <location>
        <begin position="164"/>
        <end position="184"/>
    </location>
</feature>
<keyword evidence="6 8" id="KW-1133">Transmembrane helix</keyword>
<comment type="similarity">
    <text evidence="2">Belongs to the peptidase S54 family.</text>
</comment>
<comment type="subcellular location">
    <subcellularLocation>
        <location evidence="1">Membrane</location>
        <topology evidence="1">Multi-pass membrane protein</topology>
    </subcellularLocation>
</comment>
<dbReference type="Pfam" id="PF01694">
    <property type="entry name" value="Rhomboid"/>
    <property type="match status" value="1"/>
</dbReference>
<evidence type="ECO:0000256" key="8">
    <source>
        <dbReference type="SAM" id="Phobius"/>
    </source>
</evidence>
<dbReference type="InterPro" id="IPR022764">
    <property type="entry name" value="Peptidase_S54_rhomboid_dom"/>
</dbReference>
<sequence>MGMENQFKFTNSVLVLPLSGVLFMWGVYWFEWRFGFDFSPHGIYPRTFLGLQGIIFSPFIHADFEHLCNNSLPIFILLAALEYFYNKQRNIVLIIGILLSGLLTWIIGRSNYHIGASSLIYVLVSFMFFKGVITKHYRLLALSLSIISWYGGLIWYIFPNSDLHISWEGHLAGMITGLLLAFSLDMSDYKKTPIYDWEMPNYNPNDDPFMKQFDENGHFFNLQKEEDTLPEPYYWGGYDNSKIIYHYKETPNETKD</sequence>
<evidence type="ECO:0000256" key="2">
    <source>
        <dbReference type="ARBA" id="ARBA00009045"/>
    </source>
</evidence>
<reference evidence="10 11" key="1">
    <citation type="submission" date="2019-06" db="EMBL/GenBank/DDBJ databases">
        <title>Genomic Encyclopedia of Archaeal and Bacterial Type Strains, Phase II (KMG-II): from individual species to whole genera.</title>
        <authorList>
            <person name="Goeker M."/>
        </authorList>
    </citation>
    <scope>NUCLEOTIDE SEQUENCE [LARGE SCALE GENOMIC DNA]</scope>
    <source>
        <strain evidence="10 11">DSM 24789</strain>
    </source>
</reference>
<comment type="caution">
    <text evidence="10">The sequence shown here is derived from an EMBL/GenBank/DDBJ whole genome shotgun (WGS) entry which is preliminary data.</text>
</comment>
<dbReference type="GO" id="GO:0006508">
    <property type="term" value="P:proteolysis"/>
    <property type="evidence" value="ECO:0007669"/>
    <property type="project" value="UniProtKB-KW"/>
</dbReference>
<feature type="transmembrane region" description="Helical" evidence="8">
    <location>
        <begin position="67"/>
        <end position="84"/>
    </location>
</feature>
<feature type="domain" description="Peptidase S54 rhomboid" evidence="9">
    <location>
        <begin position="53"/>
        <end position="183"/>
    </location>
</feature>
<protein>
    <submittedName>
        <fullName evidence="10">Membrane associated rhomboid family serine protease</fullName>
    </submittedName>
</protein>
<evidence type="ECO:0000313" key="10">
    <source>
        <dbReference type="EMBL" id="TQM41352.1"/>
    </source>
</evidence>
<dbReference type="PANTHER" id="PTHR43066">
    <property type="entry name" value="RHOMBOID-RELATED PROTEIN"/>
    <property type="match status" value="1"/>
</dbReference>
<dbReference type="Gene3D" id="1.20.1540.10">
    <property type="entry name" value="Rhomboid-like"/>
    <property type="match status" value="1"/>
</dbReference>
<proteinExistence type="inferred from homology"/>
<feature type="transmembrane region" description="Helical" evidence="8">
    <location>
        <begin position="12"/>
        <end position="31"/>
    </location>
</feature>
<evidence type="ECO:0000256" key="4">
    <source>
        <dbReference type="ARBA" id="ARBA00022692"/>
    </source>
</evidence>
<feature type="transmembrane region" description="Helical" evidence="8">
    <location>
        <begin position="139"/>
        <end position="158"/>
    </location>
</feature>
<feature type="transmembrane region" description="Helical" evidence="8">
    <location>
        <begin position="91"/>
        <end position="108"/>
    </location>
</feature>
<organism evidence="10 11">
    <name type="scientific">Flavobacterium branchiophilum</name>
    <dbReference type="NCBI Taxonomy" id="55197"/>
    <lineage>
        <taxon>Bacteria</taxon>
        <taxon>Pseudomonadati</taxon>
        <taxon>Bacteroidota</taxon>
        <taxon>Flavobacteriia</taxon>
        <taxon>Flavobacteriales</taxon>
        <taxon>Flavobacteriaceae</taxon>
        <taxon>Flavobacterium</taxon>
    </lineage>
</organism>
<evidence type="ECO:0000313" key="11">
    <source>
        <dbReference type="Proteomes" id="UP000320773"/>
    </source>
</evidence>
<evidence type="ECO:0000256" key="6">
    <source>
        <dbReference type="ARBA" id="ARBA00022989"/>
    </source>
</evidence>
<accession>A0A543G5K5</accession>
<keyword evidence="3 10" id="KW-0645">Protease</keyword>
<keyword evidence="7 8" id="KW-0472">Membrane</keyword>
<dbReference type="PANTHER" id="PTHR43066:SF1">
    <property type="entry name" value="RHOMBOID PROTEIN 2"/>
    <property type="match status" value="1"/>
</dbReference>